<keyword evidence="1" id="KW-0472">Membrane</keyword>
<evidence type="ECO:0000313" key="2">
    <source>
        <dbReference type="EMBL" id="GAA2276360.1"/>
    </source>
</evidence>
<keyword evidence="1" id="KW-1133">Transmembrane helix</keyword>
<feature type="transmembrane region" description="Helical" evidence="1">
    <location>
        <begin position="14"/>
        <end position="38"/>
    </location>
</feature>
<feature type="transmembrane region" description="Helical" evidence="1">
    <location>
        <begin position="50"/>
        <end position="68"/>
    </location>
</feature>
<protein>
    <submittedName>
        <fullName evidence="2">Uncharacterized protein</fullName>
    </submittedName>
</protein>
<accession>A0ABN3EYU6</accession>
<name>A0ABN3EYU6_9ACTN</name>
<evidence type="ECO:0000256" key="1">
    <source>
        <dbReference type="SAM" id="Phobius"/>
    </source>
</evidence>
<organism evidence="2 3">
    <name type="scientific">Kitasatospora cystarginea</name>
    <dbReference type="NCBI Taxonomy" id="58350"/>
    <lineage>
        <taxon>Bacteria</taxon>
        <taxon>Bacillati</taxon>
        <taxon>Actinomycetota</taxon>
        <taxon>Actinomycetes</taxon>
        <taxon>Kitasatosporales</taxon>
        <taxon>Streptomycetaceae</taxon>
        <taxon>Kitasatospora</taxon>
    </lineage>
</organism>
<dbReference type="EMBL" id="BAAATR010000054">
    <property type="protein sequence ID" value="GAA2276360.1"/>
    <property type="molecule type" value="Genomic_DNA"/>
</dbReference>
<dbReference type="Proteomes" id="UP001500305">
    <property type="component" value="Unassembled WGS sequence"/>
</dbReference>
<keyword evidence="1" id="KW-0812">Transmembrane</keyword>
<dbReference type="Pfam" id="PF03334">
    <property type="entry name" value="PhaG_MnhG_YufB"/>
    <property type="match status" value="1"/>
</dbReference>
<gene>
    <name evidence="2" type="ORF">GCM10010430_72890</name>
</gene>
<dbReference type="RefSeq" id="WP_344640866.1">
    <property type="nucleotide sequence ID" value="NZ_BAAATR010000054.1"/>
</dbReference>
<evidence type="ECO:0000313" key="3">
    <source>
        <dbReference type="Proteomes" id="UP001500305"/>
    </source>
</evidence>
<reference evidence="2 3" key="1">
    <citation type="journal article" date="2019" name="Int. J. Syst. Evol. Microbiol.">
        <title>The Global Catalogue of Microorganisms (GCM) 10K type strain sequencing project: providing services to taxonomists for standard genome sequencing and annotation.</title>
        <authorList>
            <consortium name="The Broad Institute Genomics Platform"/>
            <consortium name="The Broad Institute Genome Sequencing Center for Infectious Disease"/>
            <person name="Wu L."/>
            <person name="Ma J."/>
        </authorList>
    </citation>
    <scope>NUCLEOTIDE SEQUENCE [LARGE SCALE GENOMIC DNA]</scope>
    <source>
        <strain evidence="2 3">JCM 7356</strain>
    </source>
</reference>
<keyword evidence="3" id="KW-1185">Reference proteome</keyword>
<dbReference type="InterPro" id="IPR005133">
    <property type="entry name" value="PhaG_MnhG_YufB"/>
</dbReference>
<sequence>MTDSHVLWIEGRMMAGHVLVLVLLWAGVAFVLLSVVALARFGDTFLRLHALAPAACAGVPLIAAAVAADQGAGRAAVKTLLIGLLFAAGGTVTTIALGKASWQAERRERE</sequence>
<feature type="transmembrane region" description="Helical" evidence="1">
    <location>
        <begin position="80"/>
        <end position="102"/>
    </location>
</feature>
<proteinExistence type="predicted"/>
<comment type="caution">
    <text evidence="2">The sequence shown here is derived from an EMBL/GenBank/DDBJ whole genome shotgun (WGS) entry which is preliminary data.</text>
</comment>